<dbReference type="Proteomes" id="UP000734854">
    <property type="component" value="Unassembled WGS sequence"/>
</dbReference>
<keyword evidence="2" id="KW-0521">NADP</keyword>
<name>A0A8J5GQD0_ZINOF</name>
<dbReference type="AlphaFoldDB" id="A0A8J5GQD0"/>
<dbReference type="GO" id="GO:0016616">
    <property type="term" value="F:oxidoreductase activity, acting on the CH-OH group of donors, NAD or NADP as acceptor"/>
    <property type="evidence" value="ECO:0007669"/>
    <property type="project" value="TreeGrafter"/>
</dbReference>
<dbReference type="PANTHER" id="PTHR10366:SF288">
    <property type="entry name" value="ANTHOCYANIDIN REDUCTASE"/>
    <property type="match status" value="1"/>
</dbReference>
<evidence type="ECO:0000259" key="5">
    <source>
        <dbReference type="Pfam" id="PF01370"/>
    </source>
</evidence>
<dbReference type="InterPro" id="IPR001509">
    <property type="entry name" value="Epimerase_deHydtase"/>
</dbReference>
<protein>
    <recommendedName>
        <fullName evidence="5">NAD-dependent epimerase/dehydratase domain-containing protein</fullName>
    </recommendedName>
</protein>
<dbReference type="PANTHER" id="PTHR10366">
    <property type="entry name" value="NAD DEPENDENT EPIMERASE/DEHYDRATASE"/>
    <property type="match status" value="1"/>
</dbReference>
<dbReference type="CDD" id="cd08958">
    <property type="entry name" value="FR_SDR_e"/>
    <property type="match status" value="1"/>
</dbReference>
<feature type="domain" description="NAD-dependent epimerase/dehydratase" evidence="5">
    <location>
        <begin position="5"/>
        <end position="249"/>
    </location>
</feature>
<comment type="similarity">
    <text evidence="4">Belongs to the NAD(P)-dependent epimerase/dehydratase family. Dihydroflavonol-4-reductase subfamily.</text>
</comment>
<comment type="caution">
    <text evidence="6">The sequence shown here is derived from an EMBL/GenBank/DDBJ whole genome shotgun (WGS) entry which is preliminary data.</text>
</comment>
<evidence type="ECO:0000313" key="7">
    <source>
        <dbReference type="Proteomes" id="UP000734854"/>
    </source>
</evidence>
<dbReference type="InterPro" id="IPR050425">
    <property type="entry name" value="NAD(P)_dehydrat-like"/>
</dbReference>
<organism evidence="6 7">
    <name type="scientific">Zingiber officinale</name>
    <name type="common">Ginger</name>
    <name type="synonym">Amomum zingiber</name>
    <dbReference type="NCBI Taxonomy" id="94328"/>
    <lineage>
        <taxon>Eukaryota</taxon>
        <taxon>Viridiplantae</taxon>
        <taxon>Streptophyta</taxon>
        <taxon>Embryophyta</taxon>
        <taxon>Tracheophyta</taxon>
        <taxon>Spermatophyta</taxon>
        <taxon>Magnoliopsida</taxon>
        <taxon>Liliopsida</taxon>
        <taxon>Zingiberales</taxon>
        <taxon>Zingiberaceae</taxon>
        <taxon>Zingiber</taxon>
    </lineage>
</organism>
<evidence type="ECO:0000256" key="2">
    <source>
        <dbReference type="ARBA" id="ARBA00022857"/>
    </source>
</evidence>
<accession>A0A8J5GQD0</accession>
<evidence type="ECO:0000256" key="3">
    <source>
        <dbReference type="ARBA" id="ARBA00023002"/>
    </source>
</evidence>
<gene>
    <name evidence="6" type="ORF">ZIOFF_030017</name>
</gene>
<comment type="pathway">
    <text evidence="1">Secondary metabolite biosynthesis.</text>
</comment>
<evidence type="ECO:0000256" key="4">
    <source>
        <dbReference type="ARBA" id="ARBA00023445"/>
    </source>
</evidence>
<sequence length="333" mass="35862">MPSACVTGGNGFVASCLIKQLLQKGYSVNATVRDLGNEAKVGCLKQMRELGRLAVFRADLEEEGSFDEAINGCDYVFLVAAPVNLTSDHPEEELIKPAVRGTLNVLRSCVKAKDSVKRVILTSSASAVSINKLEGVGLVMDEEAWSDLEFLTGEKPPTWGYAVSKVLVEKEATKYAAENGLSLVTVVPPPILGPTTGSDLPYTMLLGLSLLTGNEDMIHGLGVMQSLSGSISFVHVEDLCRAHIFVAENELAAGRYICCAANTSVPELARFLRMRFNGLPAKAKLVLSSEKLAKAGFEYKYKEMEEIYADTVEFAEAIGFLESNASGLTHGEE</sequence>
<keyword evidence="3" id="KW-0560">Oxidoreductase</keyword>
<evidence type="ECO:0000256" key="1">
    <source>
        <dbReference type="ARBA" id="ARBA00005179"/>
    </source>
</evidence>
<keyword evidence="7" id="KW-1185">Reference proteome</keyword>
<dbReference type="EMBL" id="JACMSC010000008">
    <property type="protein sequence ID" value="KAG6511938.1"/>
    <property type="molecule type" value="Genomic_DNA"/>
</dbReference>
<dbReference type="Pfam" id="PF01370">
    <property type="entry name" value="Epimerase"/>
    <property type="match status" value="1"/>
</dbReference>
<proteinExistence type="inferred from homology"/>
<evidence type="ECO:0000313" key="6">
    <source>
        <dbReference type="EMBL" id="KAG6511938.1"/>
    </source>
</evidence>
<reference evidence="6 7" key="1">
    <citation type="submission" date="2020-08" db="EMBL/GenBank/DDBJ databases">
        <title>Plant Genome Project.</title>
        <authorList>
            <person name="Zhang R.-G."/>
        </authorList>
    </citation>
    <scope>NUCLEOTIDE SEQUENCE [LARGE SCALE GENOMIC DNA]</scope>
    <source>
        <tissue evidence="6">Rhizome</tissue>
    </source>
</reference>
<dbReference type="FunFam" id="3.40.50.720:FF:000085">
    <property type="entry name" value="Dihydroflavonol reductase"/>
    <property type="match status" value="1"/>
</dbReference>